<dbReference type="InterPro" id="IPR007730">
    <property type="entry name" value="SPOR-like_dom"/>
</dbReference>
<organism evidence="3 4">
    <name type="scientific">Neogemmobacter tilapiae</name>
    <dbReference type="NCBI Taxonomy" id="875041"/>
    <lineage>
        <taxon>Bacteria</taxon>
        <taxon>Pseudomonadati</taxon>
        <taxon>Pseudomonadota</taxon>
        <taxon>Alphaproteobacteria</taxon>
        <taxon>Rhodobacterales</taxon>
        <taxon>Paracoccaceae</taxon>
        <taxon>Neogemmobacter</taxon>
    </lineage>
</organism>
<evidence type="ECO:0000259" key="2">
    <source>
        <dbReference type="PROSITE" id="PS51724"/>
    </source>
</evidence>
<evidence type="ECO:0000313" key="4">
    <source>
        <dbReference type="Proteomes" id="UP000638981"/>
    </source>
</evidence>
<dbReference type="RefSeq" id="WP_229804382.1">
    <property type="nucleotide sequence ID" value="NZ_BMYJ01000001.1"/>
</dbReference>
<comment type="caution">
    <text evidence="3">The sequence shown here is derived from an EMBL/GenBank/DDBJ whole genome shotgun (WGS) entry which is preliminary data.</text>
</comment>
<dbReference type="Gene3D" id="3.30.70.1070">
    <property type="entry name" value="Sporulation related repeat"/>
    <property type="match status" value="1"/>
</dbReference>
<keyword evidence="1" id="KW-1133">Transmembrane helix</keyword>
<feature type="domain" description="SPOR" evidence="2">
    <location>
        <begin position="250"/>
        <end position="335"/>
    </location>
</feature>
<gene>
    <name evidence="3" type="ORF">GCM10007315_01600</name>
</gene>
<proteinExistence type="predicted"/>
<dbReference type="PROSITE" id="PS51724">
    <property type="entry name" value="SPOR"/>
    <property type="match status" value="1"/>
</dbReference>
<keyword evidence="1" id="KW-0812">Transmembrane</keyword>
<dbReference type="GO" id="GO:0042834">
    <property type="term" value="F:peptidoglycan binding"/>
    <property type="evidence" value="ECO:0007669"/>
    <property type="project" value="InterPro"/>
</dbReference>
<evidence type="ECO:0000313" key="3">
    <source>
        <dbReference type="EMBL" id="GHC44135.1"/>
    </source>
</evidence>
<sequence length="335" mass="35034">MAVMNQDGYQPVRARKPVQQQQAYIQRQQVQSYYHPAHGGPVAAPKRAGRFQRNVNLAGGLVSLGLLLGGVWWAYDLAVRDVSGVPVVLAIEGPMRVAPSNPGGELADHMGLAVNSVAAVGQAAPVAEQLVLAPKPVDLTMEDGPGLSAAGAVAAAPQEVEVSAPAAAGPELLMDVALTEALAEPVAETAEPELAAVAIENNPDLAGMRPRMRPGTVLDQGESLQPAGGPVIVQPAAPAQPDAVEVQASAIQPGTWLVQIGAFDDVEGARGHWAERAALYPAEMTGKTRVVQEADVGGQKFVRLRVDGFADKQATHEFCKAMLEKDMICIPVLVE</sequence>
<protein>
    <submittedName>
        <fullName evidence="3">Sporulation protein</fullName>
    </submittedName>
</protein>
<reference evidence="3" key="1">
    <citation type="journal article" date="2014" name="Int. J. Syst. Evol. Microbiol.">
        <title>Complete genome sequence of Corynebacterium casei LMG S-19264T (=DSM 44701T), isolated from a smear-ripened cheese.</title>
        <authorList>
            <consortium name="US DOE Joint Genome Institute (JGI-PGF)"/>
            <person name="Walter F."/>
            <person name="Albersmeier A."/>
            <person name="Kalinowski J."/>
            <person name="Ruckert C."/>
        </authorList>
    </citation>
    <scope>NUCLEOTIDE SEQUENCE</scope>
    <source>
        <strain evidence="3">KCTC 23310</strain>
    </source>
</reference>
<feature type="transmembrane region" description="Helical" evidence="1">
    <location>
        <begin position="55"/>
        <end position="75"/>
    </location>
</feature>
<dbReference type="AlphaFoldDB" id="A0A918WGD5"/>
<name>A0A918WGD5_9RHOB</name>
<dbReference type="Pfam" id="PF05036">
    <property type="entry name" value="SPOR"/>
    <property type="match status" value="1"/>
</dbReference>
<dbReference type="InterPro" id="IPR036680">
    <property type="entry name" value="SPOR-like_sf"/>
</dbReference>
<dbReference type="Proteomes" id="UP000638981">
    <property type="component" value="Unassembled WGS sequence"/>
</dbReference>
<dbReference type="EMBL" id="BMYJ01000001">
    <property type="protein sequence ID" value="GHC44135.1"/>
    <property type="molecule type" value="Genomic_DNA"/>
</dbReference>
<keyword evidence="4" id="KW-1185">Reference proteome</keyword>
<accession>A0A918WGD5</accession>
<keyword evidence="1" id="KW-0472">Membrane</keyword>
<reference evidence="3" key="2">
    <citation type="submission" date="2020-09" db="EMBL/GenBank/DDBJ databases">
        <authorList>
            <person name="Sun Q."/>
            <person name="Kim S."/>
        </authorList>
    </citation>
    <scope>NUCLEOTIDE SEQUENCE</scope>
    <source>
        <strain evidence="3">KCTC 23310</strain>
    </source>
</reference>
<evidence type="ECO:0000256" key="1">
    <source>
        <dbReference type="SAM" id="Phobius"/>
    </source>
</evidence>